<feature type="chain" id="PRO_5033040793" evidence="1">
    <location>
        <begin position="23"/>
        <end position="103"/>
    </location>
</feature>
<protein>
    <submittedName>
        <fullName evidence="2">Uncharacterized protein</fullName>
    </submittedName>
</protein>
<feature type="signal peptide" evidence="1">
    <location>
        <begin position="1"/>
        <end position="22"/>
    </location>
</feature>
<proteinExistence type="predicted"/>
<sequence length="103" mass="10727">MVISKVLVPVLLLAGLLSTTGASQAPDAFCAEDDSESSGLLQAYCSSRMCIAVVGCASGECCAPAGRDPYDPELDADGKCCEDLSMVCMSTLMLSSFLLLFVF</sequence>
<comment type="caution">
    <text evidence="2">The sequence shown here is derived from an EMBL/GenBank/DDBJ whole genome shotgun (WGS) entry which is preliminary data.</text>
</comment>
<reference evidence="2" key="1">
    <citation type="submission" date="2021-02" db="EMBL/GenBank/DDBJ databases">
        <authorList>
            <person name="Dougan E. K."/>
            <person name="Rhodes N."/>
            <person name="Thang M."/>
            <person name="Chan C."/>
        </authorList>
    </citation>
    <scope>NUCLEOTIDE SEQUENCE</scope>
</reference>
<organism evidence="2 3">
    <name type="scientific">Polarella glacialis</name>
    <name type="common">Dinoflagellate</name>
    <dbReference type="NCBI Taxonomy" id="89957"/>
    <lineage>
        <taxon>Eukaryota</taxon>
        <taxon>Sar</taxon>
        <taxon>Alveolata</taxon>
        <taxon>Dinophyceae</taxon>
        <taxon>Suessiales</taxon>
        <taxon>Suessiaceae</taxon>
        <taxon>Polarella</taxon>
    </lineage>
</organism>
<evidence type="ECO:0000313" key="2">
    <source>
        <dbReference type="EMBL" id="CAE8726993.1"/>
    </source>
</evidence>
<dbReference type="EMBL" id="CAJNNW010035311">
    <property type="protein sequence ID" value="CAE8726993.1"/>
    <property type="molecule type" value="Genomic_DNA"/>
</dbReference>
<dbReference type="AlphaFoldDB" id="A0A813LMV9"/>
<feature type="non-terminal residue" evidence="2">
    <location>
        <position position="1"/>
    </location>
</feature>
<name>A0A813LMV9_POLGL</name>
<evidence type="ECO:0000313" key="3">
    <source>
        <dbReference type="Proteomes" id="UP000626109"/>
    </source>
</evidence>
<evidence type="ECO:0000256" key="1">
    <source>
        <dbReference type="SAM" id="SignalP"/>
    </source>
</evidence>
<gene>
    <name evidence="2" type="ORF">PGLA2088_LOCUS44670</name>
</gene>
<keyword evidence="1" id="KW-0732">Signal</keyword>
<dbReference type="Proteomes" id="UP000626109">
    <property type="component" value="Unassembled WGS sequence"/>
</dbReference>
<accession>A0A813LMV9</accession>